<dbReference type="Proteomes" id="UP001199750">
    <property type="component" value="Unassembled WGS sequence"/>
</dbReference>
<name>A0AAW5C5A3_9BACT</name>
<dbReference type="PANTHER" id="PTHR30595:SF6">
    <property type="entry name" value="SCHLAFEN ALBA-2 DOMAIN-CONTAINING PROTEIN"/>
    <property type="match status" value="1"/>
</dbReference>
<organism evidence="2 3">
    <name type="scientific">Odoribacter splanchnicus</name>
    <dbReference type="NCBI Taxonomy" id="28118"/>
    <lineage>
        <taxon>Bacteria</taxon>
        <taxon>Pseudomonadati</taxon>
        <taxon>Bacteroidota</taxon>
        <taxon>Bacteroidia</taxon>
        <taxon>Bacteroidales</taxon>
        <taxon>Odoribacteraceae</taxon>
        <taxon>Odoribacter</taxon>
    </lineage>
</organism>
<protein>
    <submittedName>
        <fullName evidence="2">DNA binding domain-containing protein</fullName>
    </submittedName>
</protein>
<gene>
    <name evidence="2" type="ORF">L0P03_10205</name>
</gene>
<feature type="domain" description="Schlafen AlbA-2" evidence="1">
    <location>
        <begin position="3"/>
        <end position="110"/>
    </location>
</feature>
<dbReference type="AlphaFoldDB" id="A0AAW5C5A3"/>
<dbReference type="RefSeq" id="WP_217773861.1">
    <property type="nucleotide sequence ID" value="NZ_JAHONW010000013.1"/>
</dbReference>
<dbReference type="InterPro" id="IPR007421">
    <property type="entry name" value="Schlafen_AlbA_2_dom"/>
</dbReference>
<comment type="caution">
    <text evidence="2">The sequence shown here is derived from an EMBL/GenBank/DDBJ whole genome shotgun (WGS) entry which is preliminary data.</text>
</comment>
<sequence length="442" mass="50102">MSENQNLEYKETWRDEYLKWICGFANADGGKLYIGIDDSGHVVGVDKAKKLSEDIPNKIQDTLGIIADVNLLTDPSTQNEYIEIVVEPYPYPINYRGQYHYRSGSTKQELKGQALNKFIIERTGKRWDGIPVPRLSIADLSGEALRRFCRQAAKSNRVDAEVLNDSVEHLLHDLHLIDDTTGLLKRAAVLLFHPDPEKYISGAYIKIGFFRTTDDDLAFQDEIHGPLMLQVDRAIDLLTTKYLTYAITYEGFSRQEKPTFPASALRETLLNAIAHKDYADAAPIQISVYPDHIVFWNAGQLPDNWTLENLLQKHPSRPYNPDIANALFRSGDIETWGRGFRKIIQSTLEQKQLPPQIDYHSGIMLTFYSDIRSQLSAEGLDNNSIKIIQYVLQNGTITNAEVQKLLKISKATATRLLQSLEGKLWRTGTRGKGTSYTLNNIL</sequence>
<evidence type="ECO:0000259" key="1">
    <source>
        <dbReference type="Pfam" id="PF04326"/>
    </source>
</evidence>
<dbReference type="EMBL" id="JAKNDN010000018">
    <property type="protein sequence ID" value="MCG4960217.1"/>
    <property type="molecule type" value="Genomic_DNA"/>
</dbReference>
<evidence type="ECO:0000313" key="3">
    <source>
        <dbReference type="Proteomes" id="UP001199750"/>
    </source>
</evidence>
<dbReference type="Pfam" id="PF04326">
    <property type="entry name" value="SLFN_AlbA_2"/>
    <property type="match status" value="1"/>
</dbReference>
<accession>A0AAW5C5A3</accession>
<evidence type="ECO:0000313" key="2">
    <source>
        <dbReference type="EMBL" id="MCG4960217.1"/>
    </source>
</evidence>
<reference evidence="2" key="1">
    <citation type="submission" date="2022-01" db="EMBL/GenBank/DDBJ databases">
        <title>Collection of gut derived symbiotic bacterial strains cultured from healthy donors.</title>
        <authorList>
            <person name="Lin H."/>
            <person name="Kohout C."/>
            <person name="Waligurski E."/>
            <person name="Pamer E.G."/>
        </authorList>
    </citation>
    <scope>NUCLEOTIDE SEQUENCE</scope>
    <source>
        <strain evidence="2">DFI.1.149</strain>
    </source>
</reference>
<dbReference type="Pfam" id="PF13412">
    <property type="entry name" value="HTH_24"/>
    <property type="match status" value="1"/>
</dbReference>
<dbReference type="PANTHER" id="PTHR30595">
    <property type="entry name" value="GLPR-RELATED TRANSCRIPTIONAL REPRESSOR"/>
    <property type="match status" value="1"/>
</dbReference>
<proteinExistence type="predicted"/>
<dbReference type="Pfam" id="PF13749">
    <property type="entry name" value="HATPase_c_4"/>
    <property type="match status" value="1"/>
</dbReference>